<feature type="transmembrane region" description="Helical" evidence="1">
    <location>
        <begin position="137"/>
        <end position="153"/>
    </location>
</feature>
<dbReference type="EMBL" id="FNBI01000006">
    <property type="protein sequence ID" value="SDF80686.1"/>
    <property type="molecule type" value="Genomic_DNA"/>
</dbReference>
<keyword evidence="3" id="KW-1185">Reference proteome</keyword>
<gene>
    <name evidence="2" type="ORF">SAMN05216557_10643</name>
</gene>
<feature type="transmembrane region" description="Helical" evidence="1">
    <location>
        <begin position="194"/>
        <end position="219"/>
    </location>
</feature>
<dbReference type="AlphaFoldDB" id="A0A1G7P304"/>
<evidence type="ECO:0000313" key="2">
    <source>
        <dbReference type="EMBL" id="SDF80686.1"/>
    </source>
</evidence>
<feature type="transmembrane region" description="Helical" evidence="1">
    <location>
        <begin position="413"/>
        <end position="433"/>
    </location>
</feature>
<evidence type="ECO:0008006" key="4">
    <source>
        <dbReference type="Google" id="ProtNLM"/>
    </source>
</evidence>
<feature type="transmembrane region" description="Helical" evidence="1">
    <location>
        <begin position="231"/>
        <end position="251"/>
    </location>
</feature>
<keyword evidence="1" id="KW-0472">Membrane</keyword>
<keyword evidence="1" id="KW-0812">Transmembrane</keyword>
<feature type="transmembrane region" description="Helical" evidence="1">
    <location>
        <begin position="106"/>
        <end position="125"/>
    </location>
</feature>
<feature type="transmembrane region" description="Helical" evidence="1">
    <location>
        <begin position="81"/>
        <end position="99"/>
    </location>
</feature>
<protein>
    <recommendedName>
        <fullName evidence="4">Glycosyltransferase RgtA/B/C/D-like domain-containing protein</fullName>
    </recommendedName>
</protein>
<keyword evidence="1" id="KW-1133">Transmembrane helix</keyword>
<feature type="transmembrane region" description="Helical" evidence="1">
    <location>
        <begin position="25"/>
        <end position="44"/>
    </location>
</feature>
<evidence type="ECO:0000256" key="1">
    <source>
        <dbReference type="SAM" id="Phobius"/>
    </source>
</evidence>
<evidence type="ECO:0000313" key="3">
    <source>
        <dbReference type="Proteomes" id="UP000323502"/>
    </source>
</evidence>
<proteinExistence type="predicted"/>
<organism evidence="2 3">
    <name type="scientific">Sphingomonas carotinifaciens</name>
    <dbReference type="NCBI Taxonomy" id="1166323"/>
    <lineage>
        <taxon>Bacteria</taxon>
        <taxon>Pseudomonadati</taxon>
        <taxon>Pseudomonadota</taxon>
        <taxon>Alphaproteobacteria</taxon>
        <taxon>Sphingomonadales</taxon>
        <taxon>Sphingomonadaceae</taxon>
        <taxon>Sphingomonas</taxon>
    </lineage>
</organism>
<reference evidence="2 3" key="1">
    <citation type="submission" date="2016-10" db="EMBL/GenBank/DDBJ databases">
        <authorList>
            <person name="Varghese N."/>
            <person name="Submissions S."/>
        </authorList>
    </citation>
    <scope>NUCLEOTIDE SEQUENCE [LARGE SCALE GENOMIC DNA]</scope>
    <source>
        <strain evidence="2 3">S7-754</strain>
    </source>
</reference>
<feature type="transmembrane region" description="Helical" evidence="1">
    <location>
        <begin position="388"/>
        <end position="407"/>
    </location>
</feature>
<dbReference type="Proteomes" id="UP000323502">
    <property type="component" value="Unassembled WGS sequence"/>
</dbReference>
<feature type="transmembrane region" description="Helical" evidence="1">
    <location>
        <begin position="165"/>
        <end position="182"/>
    </location>
</feature>
<sequence length="475" mass="50934">MRLWGGAGPTGERPRSKHRAANDNFGLTPWLLCLGVLIRLVMIYHGRGPMIMVEAGEATRVAISLATGGGFADAFPGMGQTAHLMPVMPLLVSGVLFLFGAHSSAALTVLLIGALVQFAVGLLLIDRVYARLGSPPAARHVGLAFFCLVPIFAKEELIDFRFWEGALAVVLSCCGLLAIGRVRNGEVLSPARTIGAGALAAFTFFVSPPAGLGIVAAWIMTAIPRLPRRRVVLLGGSAAIALALMVTPWAMRNAHAMGTPILLRDNFGLEFALGIDPAVGSGRPSSVAYEGNYARIHPYRSVAARARLRAAGGEVAYSRMLGHAAWRWVTDHPMAFARLALRHYAAFFFPQVWQSGDNHRADARPIILSLINLIGFAALLFDALSRRFRLTPIGVFVLATALPYALVQPIPRYSYLVYGLMCFAAMGLVHRCVQVVATRYAARCGTVAHPAGDHLHSLGTGAEPSVLPVLHRSTR</sequence>
<accession>A0A1G7P304</accession>
<feature type="transmembrane region" description="Helical" evidence="1">
    <location>
        <begin position="363"/>
        <end position="381"/>
    </location>
</feature>
<name>A0A1G7P304_9SPHN</name>